<keyword evidence="2" id="KW-1185">Reference proteome</keyword>
<protein>
    <submittedName>
        <fullName evidence="1">Uncharacterized protein</fullName>
    </submittedName>
</protein>
<evidence type="ECO:0000313" key="1">
    <source>
        <dbReference type="EMBL" id="KAK2195890.1"/>
    </source>
</evidence>
<sequence>MSRGLGDDSLQWCHENYKVIYSCITHLKQQQSSRSSDESRHGTPKRPTVPLGFWDKLWGNAEHAAPDPIHSKDHYLLGDIGHYDQFVDASMEEEQESVSKTNTELKRGLRESLENGFFNRPNFIPRRINTLHVSDLLKYMHDNYTSLRDHVYQVDAFSLLANVDQMLACELLCLGILHHGPDCHGMTEGMVMLSMLRLQSQYQWRCYTELLASVAACEDETDTDDFGKDAVDIMRSLVSKGLIDNACKLLLGAVKEAARYYYIMNSQEPKLGRLLYDFALEVIDSVVNFLELYFMNFHATLEQLSSLLWLVPHVFGSICDVVAFNAQHGNHQAPDDTQRCAWYVQSSQVSTSVSIAEFENISQHGCNVSARISLVIALVLSPNFKRLSPNLHYSHKRTASTEMLSKIKQQCPFGSYNQLEEALEFMISIFHKNVPQCINFLNENVTSVIKKHFIDAVSTRRSRNSKRILALILIDFVWDSDGNGRCSQAWRDMIDFELRSKQQLEAHCKEPYVQDDSVQLFRQPGKMIIDLLELFQHFIESAPLEVLYGIWCSSCEVYMFVIPQAPFRLQKYNEFTNSNYNGPDVKALDVKTRDRLIYPTQGRCWYNRNCALLEITTTAATDARVFIETYPRLLTCILIFGAKLAHAGMSKEVAQFITFQAYKDIRLPLLMERILYQLGNLARSDYDRLADLIYQRVLVRDDQIETAAATLEIASSISGSSIDAADTGMSKMYTFPLIGGAVEVRIALCMLGLGGKCPFGLLETSHALFGLVASCVGTPALCNSANPQRQSGVMIEMDVIFSILNSRFFEGMESTCVALLDLLGSGHGILHAKDKEMTKRVLLTLDILADMLNRNDGSLLGRGLGNLTSRELTCLFNCIDALLNKIPKSQRFTKTSTDCLLQLVEVALQVLRAQFPNPESDPTDWSLVSSILKVLYTIAKGPVIPSYQQTRASVFLLEQLLSPASSCLVLVLRTANVLPEAIHLLYLLLKRDALVSISASVHAKSASFPTCPSCNLPMECMDEDDFQTLQPPTSGETRSNESQSWWANKIRNINGNLFSSRSIEQGIQVCSCIANIKGGPSSLSSLVLAHEAILQASSLIQKPTERALLNIGLDFIAPSDLDNFGKYKQHRMTSLLVLLLLLQRLGPDGIHLSSRVYNELRQVYFQAQTCPEERINFDLQDMDPDDLILYNACSLRCDLLDQNGYHFNLGRLAHLIRAGYDNVVMYMLRVAGSGLKLDDPRTLPRQLLGSECEVTALVNLAMGGTLWRFNDQRRLDALVALLRFAKVPSVARHVLMLWPHICEVEQLLMDMSRLPFDALILQCQRLTYTLQLIMLLVDHGPCVLDVDALVKFYGMFAKIFCDSFQSLELELRRKWDLIHDGLGGVERLVRLYKSCAFTCSVCETSVVLETTCLGIDAVNHLDPALVPFAKMANRNNWFVTSAIGLLSTILWLLPLCTKFGVVNIAEKSKTWLEWAGADFNPEERSDLRTTLQLSLIKTLADVWGKCSMHKQESSMAMTTVNKLAEFLINGTHTPELRGKVYKSLGTISEYRGPQIIARYCFGFKGLNLCKNNAGLLQLLFSDAVRKGPTCCLGLGDNRNSQSIVACNSLGSSDNARLLIGSSFFQIPWSVALGKGINELFDLAHAESTESIYRAAEYGALVDYRIESLRLLAFIIHGLQNVQASTVDMDVCTLGFGALGIVSTGELAVLVKANLYNVGSLQKATCTRCLEMVTQTCKILRAASGLQQFTAFWHATRTSAGPCLADLVFASDLLASLKPSVISLELVENVVVMLENILNVPSTRTRNGLIAWLNKHAEALMLVVNDHNFDTLPILASLLRIHRICTLWLLAEHRHKTQERLEFSLVYAKVQCSFTLASCLLPVACTLLQQLLERMDTATQSHWQCILLILQSMMPELGAFEGLEFTIASTTRNAALVRLPLAIQALETCGAKLYLVLRQLLNQNSLGSMGLSGFALQCATVECAATLVAHVLSLTLPPANTLDGVSILLDNIFQVTSGFKVGFVHAINSMHSMHSMHAMQEGVIEHLSPDDLEQVPFTRATATIKSSRRSIVASLCASLWNLKAVMGRAA</sequence>
<dbReference type="EMBL" id="JALLKP010000003">
    <property type="protein sequence ID" value="KAK2195890.1"/>
    <property type="molecule type" value="Genomic_DNA"/>
</dbReference>
<dbReference type="KEGG" id="bdw:94336786"/>
<organism evidence="1 2">
    <name type="scientific">Babesia duncani</name>
    <dbReference type="NCBI Taxonomy" id="323732"/>
    <lineage>
        <taxon>Eukaryota</taxon>
        <taxon>Sar</taxon>
        <taxon>Alveolata</taxon>
        <taxon>Apicomplexa</taxon>
        <taxon>Aconoidasida</taxon>
        <taxon>Piroplasmida</taxon>
        <taxon>Babesiidae</taxon>
        <taxon>Babesia</taxon>
    </lineage>
</organism>
<comment type="caution">
    <text evidence="1">The sequence shown here is derived from an EMBL/GenBank/DDBJ whole genome shotgun (WGS) entry which is preliminary data.</text>
</comment>
<evidence type="ECO:0000313" key="2">
    <source>
        <dbReference type="Proteomes" id="UP001214638"/>
    </source>
</evidence>
<reference evidence="1" key="1">
    <citation type="journal article" date="2023" name="Nat. Microbiol.">
        <title>Babesia duncani multi-omics identifies virulence factors and drug targets.</title>
        <authorList>
            <person name="Singh P."/>
            <person name="Lonardi S."/>
            <person name="Liang Q."/>
            <person name="Vydyam P."/>
            <person name="Khabirova E."/>
            <person name="Fang T."/>
            <person name="Gihaz S."/>
            <person name="Thekkiniath J."/>
            <person name="Munshi M."/>
            <person name="Abel S."/>
            <person name="Ciampossin L."/>
            <person name="Batugedara G."/>
            <person name="Gupta M."/>
            <person name="Lu X.M."/>
            <person name="Lenz T."/>
            <person name="Chakravarty S."/>
            <person name="Cornillot E."/>
            <person name="Hu Y."/>
            <person name="Ma W."/>
            <person name="Gonzalez L.M."/>
            <person name="Sanchez S."/>
            <person name="Estrada K."/>
            <person name="Sanchez-Flores A."/>
            <person name="Montero E."/>
            <person name="Harb O.S."/>
            <person name="Le Roch K.G."/>
            <person name="Mamoun C.B."/>
        </authorList>
    </citation>
    <scope>NUCLEOTIDE SEQUENCE</scope>
    <source>
        <strain evidence="1">WA1</strain>
    </source>
</reference>
<accession>A0AAD9PJ97</accession>
<dbReference type="GeneID" id="94336786"/>
<gene>
    <name evidence="1" type="ORF">BdWA1_002488</name>
</gene>
<dbReference type="RefSeq" id="XP_067802733.1">
    <property type="nucleotide sequence ID" value="XM_067947511.1"/>
</dbReference>
<proteinExistence type="predicted"/>
<name>A0AAD9PJ97_9APIC</name>
<dbReference type="Proteomes" id="UP001214638">
    <property type="component" value="Unassembled WGS sequence"/>
</dbReference>